<dbReference type="EMBL" id="KQ981382">
    <property type="protein sequence ID" value="KYN42131.1"/>
    <property type="molecule type" value="Genomic_DNA"/>
</dbReference>
<evidence type="ECO:0000313" key="2">
    <source>
        <dbReference type="EMBL" id="KYN42131.1"/>
    </source>
</evidence>
<dbReference type="Proteomes" id="UP000078541">
    <property type="component" value="Unassembled WGS sequence"/>
</dbReference>
<gene>
    <name evidence="2" type="ORF">ALC56_03269</name>
</gene>
<feature type="region of interest" description="Disordered" evidence="1">
    <location>
        <begin position="77"/>
        <end position="106"/>
    </location>
</feature>
<evidence type="ECO:0000313" key="3">
    <source>
        <dbReference type="Proteomes" id="UP000078541"/>
    </source>
</evidence>
<sequence length="145" mass="16654">MGFVSRAKEDDPAGCVDLPQRLKSESNVVFTPREKFSIRANNSDGWDLRKGPSDRENQDVQCRCVLCVAHAQHELENVREEHERERTPVGGATRTTATVSHEREQGDERFLTHAQHELRTVAAFRVWQNEPFVRKFLQSLEGNKL</sequence>
<protein>
    <submittedName>
        <fullName evidence="2">Uncharacterized protein</fullName>
    </submittedName>
</protein>
<evidence type="ECO:0000256" key="1">
    <source>
        <dbReference type="SAM" id="MobiDB-lite"/>
    </source>
</evidence>
<reference evidence="2 3" key="1">
    <citation type="submission" date="2016-03" db="EMBL/GenBank/DDBJ databases">
        <title>Trachymyrmex septentrionalis WGS genome.</title>
        <authorList>
            <person name="Nygaard S."/>
            <person name="Hu H."/>
            <person name="Boomsma J."/>
            <person name="Zhang G."/>
        </authorList>
    </citation>
    <scope>NUCLEOTIDE SEQUENCE [LARGE SCALE GENOMIC DNA]</scope>
    <source>
        <strain evidence="2">Tsep2-gDNA-1</strain>
        <tissue evidence="2">Whole body</tissue>
    </source>
</reference>
<proteinExistence type="predicted"/>
<dbReference type="AlphaFoldDB" id="A0A195FNY9"/>
<keyword evidence="3" id="KW-1185">Reference proteome</keyword>
<feature type="compositionally biased region" description="Basic and acidic residues" evidence="1">
    <location>
        <begin position="77"/>
        <end position="87"/>
    </location>
</feature>
<accession>A0A195FNY9</accession>
<name>A0A195FNY9_9HYME</name>
<organism evidence="2 3">
    <name type="scientific">Trachymyrmex septentrionalis</name>
    <dbReference type="NCBI Taxonomy" id="34720"/>
    <lineage>
        <taxon>Eukaryota</taxon>
        <taxon>Metazoa</taxon>
        <taxon>Ecdysozoa</taxon>
        <taxon>Arthropoda</taxon>
        <taxon>Hexapoda</taxon>
        <taxon>Insecta</taxon>
        <taxon>Pterygota</taxon>
        <taxon>Neoptera</taxon>
        <taxon>Endopterygota</taxon>
        <taxon>Hymenoptera</taxon>
        <taxon>Apocrita</taxon>
        <taxon>Aculeata</taxon>
        <taxon>Formicoidea</taxon>
        <taxon>Formicidae</taxon>
        <taxon>Myrmicinae</taxon>
        <taxon>Trachymyrmex</taxon>
    </lineage>
</organism>